<accession>A0ABR2BHQ7</accession>
<organism evidence="1 2">
    <name type="scientific">Hibiscus sabdariffa</name>
    <name type="common">roselle</name>
    <dbReference type="NCBI Taxonomy" id="183260"/>
    <lineage>
        <taxon>Eukaryota</taxon>
        <taxon>Viridiplantae</taxon>
        <taxon>Streptophyta</taxon>
        <taxon>Embryophyta</taxon>
        <taxon>Tracheophyta</taxon>
        <taxon>Spermatophyta</taxon>
        <taxon>Magnoliopsida</taxon>
        <taxon>eudicotyledons</taxon>
        <taxon>Gunneridae</taxon>
        <taxon>Pentapetalae</taxon>
        <taxon>rosids</taxon>
        <taxon>malvids</taxon>
        <taxon>Malvales</taxon>
        <taxon>Malvaceae</taxon>
        <taxon>Malvoideae</taxon>
        <taxon>Hibiscus</taxon>
    </lineage>
</organism>
<evidence type="ECO:0000313" key="2">
    <source>
        <dbReference type="Proteomes" id="UP001472677"/>
    </source>
</evidence>
<proteinExistence type="predicted"/>
<reference evidence="1 2" key="1">
    <citation type="journal article" date="2024" name="G3 (Bethesda)">
        <title>Genome assembly of Hibiscus sabdariffa L. provides insights into metabolisms of medicinal natural products.</title>
        <authorList>
            <person name="Kim T."/>
        </authorList>
    </citation>
    <scope>NUCLEOTIDE SEQUENCE [LARGE SCALE GENOMIC DNA]</scope>
    <source>
        <strain evidence="1">TK-2024</strain>
        <tissue evidence="1">Old leaves</tissue>
    </source>
</reference>
<sequence>MIGEDAITKEKTQLSRRGNLVVGEELESSEELFTRLRQQDSRFKGNMRKSRCEEETQGLQLYIMTWADLKQSIARMLEEIRRSDDQDFYLP</sequence>
<dbReference type="EMBL" id="JBBPBM010000115">
    <property type="protein sequence ID" value="KAK8506688.1"/>
    <property type="molecule type" value="Genomic_DNA"/>
</dbReference>
<keyword evidence="2" id="KW-1185">Reference proteome</keyword>
<evidence type="ECO:0000313" key="1">
    <source>
        <dbReference type="EMBL" id="KAK8506688.1"/>
    </source>
</evidence>
<protein>
    <submittedName>
        <fullName evidence="1">Uncharacterized protein</fullName>
    </submittedName>
</protein>
<dbReference type="Proteomes" id="UP001472677">
    <property type="component" value="Unassembled WGS sequence"/>
</dbReference>
<comment type="caution">
    <text evidence="1">The sequence shown here is derived from an EMBL/GenBank/DDBJ whole genome shotgun (WGS) entry which is preliminary data.</text>
</comment>
<gene>
    <name evidence="1" type="ORF">V6N12_038506</name>
</gene>
<name>A0ABR2BHQ7_9ROSI</name>